<dbReference type="Proteomes" id="UP000699691">
    <property type="component" value="Unassembled WGS sequence"/>
</dbReference>
<dbReference type="Gene3D" id="2.40.30.10">
    <property type="entry name" value="Translation factors"/>
    <property type="match status" value="1"/>
</dbReference>
<dbReference type="PANTHER" id="PTHR47354">
    <property type="entry name" value="NADH OXIDOREDUCTASE HCR"/>
    <property type="match status" value="1"/>
</dbReference>
<evidence type="ECO:0000259" key="1">
    <source>
        <dbReference type="PROSITE" id="PS51384"/>
    </source>
</evidence>
<sequence length="219" mass="24596">MKYTLTYLDKKEIAENTFEFIFSKPTDFNYCAGQFISAYVNGEMREFTLVSSPRQNVISFSTRIRSSLFKDCLMKLQAGDSITIEGPFGRFVLSKNNSRAVFLVGGIGVTPLVSMIRSGLEKAIILYSFRNDPAYINLIKDSDNELHCFQTSGMLSQCLDGFSERISLTILDKILPLENKNSLQFYVSGTADFVSAMISFLFELNISEKAIVTDSFGSY</sequence>
<reference evidence="2" key="2">
    <citation type="journal article" date="2021" name="Microbiome">
        <title>Successional dynamics and alternative stable states in a saline activated sludge microbial community over 9 years.</title>
        <authorList>
            <person name="Wang Y."/>
            <person name="Ye J."/>
            <person name="Ju F."/>
            <person name="Liu L."/>
            <person name="Boyd J.A."/>
            <person name="Deng Y."/>
            <person name="Parks D.H."/>
            <person name="Jiang X."/>
            <person name="Yin X."/>
            <person name="Woodcroft B.J."/>
            <person name="Tyson G.W."/>
            <person name="Hugenholtz P."/>
            <person name="Polz M.F."/>
            <person name="Zhang T."/>
        </authorList>
    </citation>
    <scope>NUCLEOTIDE SEQUENCE</scope>
    <source>
        <strain evidence="2">HKST-UBA02</strain>
    </source>
</reference>
<comment type="caution">
    <text evidence="2">The sequence shown here is derived from an EMBL/GenBank/DDBJ whole genome shotgun (WGS) entry which is preliminary data.</text>
</comment>
<organism evidence="2 3">
    <name type="scientific">candidate division WWE3 bacterium</name>
    <dbReference type="NCBI Taxonomy" id="2053526"/>
    <lineage>
        <taxon>Bacteria</taxon>
        <taxon>Katanobacteria</taxon>
    </lineage>
</organism>
<protein>
    <submittedName>
        <fullName evidence="2">FAD-dependent oxidoreductase</fullName>
    </submittedName>
</protein>
<feature type="domain" description="FAD-binding FR-type" evidence="1">
    <location>
        <begin position="1"/>
        <end position="94"/>
    </location>
</feature>
<dbReference type="Gene3D" id="3.40.50.80">
    <property type="entry name" value="Nucleotide-binding domain of ferredoxin-NADP reductase (FNR) module"/>
    <property type="match status" value="1"/>
</dbReference>
<dbReference type="InterPro" id="IPR039261">
    <property type="entry name" value="FNR_nucleotide-bd"/>
</dbReference>
<reference evidence="2" key="1">
    <citation type="submission" date="2020-04" db="EMBL/GenBank/DDBJ databases">
        <authorList>
            <person name="Zhang T."/>
        </authorList>
    </citation>
    <scope>NUCLEOTIDE SEQUENCE</scope>
    <source>
        <strain evidence="2">HKST-UBA02</strain>
    </source>
</reference>
<gene>
    <name evidence="2" type="ORF">KC573_03275</name>
</gene>
<dbReference type="PRINTS" id="PR00410">
    <property type="entry name" value="PHEHYDRXLASE"/>
</dbReference>
<dbReference type="PANTHER" id="PTHR47354:SF5">
    <property type="entry name" value="PROTEIN RFBI"/>
    <property type="match status" value="1"/>
</dbReference>
<dbReference type="SUPFAM" id="SSF52343">
    <property type="entry name" value="Ferredoxin reductase-like, C-terminal NADP-linked domain"/>
    <property type="match status" value="1"/>
</dbReference>
<evidence type="ECO:0000313" key="2">
    <source>
        <dbReference type="EMBL" id="MCA9397826.1"/>
    </source>
</evidence>
<name>A0A955RX12_UNCKA</name>
<dbReference type="AlphaFoldDB" id="A0A955RX12"/>
<dbReference type="InterPro" id="IPR008333">
    <property type="entry name" value="Cbr1-like_FAD-bd_dom"/>
</dbReference>
<dbReference type="PROSITE" id="PS51384">
    <property type="entry name" value="FAD_FR"/>
    <property type="match status" value="1"/>
</dbReference>
<accession>A0A955RX12</accession>
<evidence type="ECO:0000313" key="3">
    <source>
        <dbReference type="Proteomes" id="UP000699691"/>
    </source>
</evidence>
<dbReference type="EMBL" id="JAGQKY010000156">
    <property type="protein sequence ID" value="MCA9397826.1"/>
    <property type="molecule type" value="Genomic_DNA"/>
</dbReference>
<dbReference type="SUPFAM" id="SSF63380">
    <property type="entry name" value="Riboflavin synthase domain-like"/>
    <property type="match status" value="1"/>
</dbReference>
<dbReference type="InterPro" id="IPR050415">
    <property type="entry name" value="MRET"/>
</dbReference>
<dbReference type="InterPro" id="IPR017938">
    <property type="entry name" value="Riboflavin_synthase-like_b-brl"/>
</dbReference>
<dbReference type="CDD" id="cd00322">
    <property type="entry name" value="FNR_like"/>
    <property type="match status" value="1"/>
</dbReference>
<proteinExistence type="predicted"/>
<dbReference type="GO" id="GO:0016491">
    <property type="term" value="F:oxidoreductase activity"/>
    <property type="evidence" value="ECO:0007669"/>
    <property type="project" value="InterPro"/>
</dbReference>
<dbReference type="Pfam" id="PF00970">
    <property type="entry name" value="FAD_binding_6"/>
    <property type="match status" value="1"/>
</dbReference>
<dbReference type="InterPro" id="IPR017927">
    <property type="entry name" value="FAD-bd_FR_type"/>
</dbReference>